<keyword evidence="1" id="KW-0560">Oxidoreductase</keyword>
<reference evidence="4 5" key="1">
    <citation type="submission" date="2013-03" db="EMBL/GenBank/DDBJ databases">
        <title>The Genome Sequence of Exophiala aquamarina CBS 119918.</title>
        <authorList>
            <consortium name="The Broad Institute Genomics Platform"/>
            <person name="Cuomo C."/>
            <person name="de Hoog S."/>
            <person name="Gorbushina A."/>
            <person name="Walker B."/>
            <person name="Young S.K."/>
            <person name="Zeng Q."/>
            <person name="Gargeya S."/>
            <person name="Fitzgerald M."/>
            <person name="Haas B."/>
            <person name="Abouelleil A."/>
            <person name="Allen A.W."/>
            <person name="Alvarado L."/>
            <person name="Arachchi H.M."/>
            <person name="Berlin A.M."/>
            <person name="Chapman S.B."/>
            <person name="Gainer-Dewar J."/>
            <person name="Goldberg J."/>
            <person name="Griggs A."/>
            <person name="Gujja S."/>
            <person name="Hansen M."/>
            <person name="Howarth C."/>
            <person name="Imamovic A."/>
            <person name="Ireland A."/>
            <person name="Larimer J."/>
            <person name="McCowan C."/>
            <person name="Murphy C."/>
            <person name="Pearson M."/>
            <person name="Poon T.W."/>
            <person name="Priest M."/>
            <person name="Roberts A."/>
            <person name="Saif S."/>
            <person name="Shea T."/>
            <person name="Sisk P."/>
            <person name="Sykes S."/>
            <person name="Wortman J."/>
            <person name="Nusbaum C."/>
            <person name="Birren B."/>
        </authorList>
    </citation>
    <scope>NUCLEOTIDE SEQUENCE [LARGE SCALE GENOMIC DNA]</scope>
    <source>
        <strain evidence="4 5">CBS 119918</strain>
    </source>
</reference>
<organism evidence="4 5">
    <name type="scientific">Exophiala aquamarina CBS 119918</name>
    <dbReference type="NCBI Taxonomy" id="1182545"/>
    <lineage>
        <taxon>Eukaryota</taxon>
        <taxon>Fungi</taxon>
        <taxon>Dikarya</taxon>
        <taxon>Ascomycota</taxon>
        <taxon>Pezizomycotina</taxon>
        <taxon>Eurotiomycetes</taxon>
        <taxon>Chaetothyriomycetidae</taxon>
        <taxon>Chaetothyriales</taxon>
        <taxon>Herpotrichiellaceae</taxon>
        <taxon>Exophiala</taxon>
    </lineage>
</organism>
<dbReference type="HOGENOM" id="CLU_023205_1_1_1"/>
<evidence type="ECO:0000256" key="1">
    <source>
        <dbReference type="ARBA" id="ARBA00023002"/>
    </source>
</evidence>
<dbReference type="EMBL" id="AMGV01000004">
    <property type="protein sequence ID" value="KEF57543.1"/>
    <property type="molecule type" value="Genomic_DNA"/>
</dbReference>
<dbReference type="GeneID" id="25280386"/>
<dbReference type="SUPFAM" id="SSF51430">
    <property type="entry name" value="NAD(P)-linked oxidoreductase"/>
    <property type="match status" value="1"/>
</dbReference>
<dbReference type="AlphaFoldDB" id="A0A072PE07"/>
<dbReference type="InterPro" id="IPR050523">
    <property type="entry name" value="AKR_Detox_Biosynth"/>
</dbReference>
<dbReference type="VEuPathDB" id="FungiDB:A1O9_05460"/>
<evidence type="ECO:0000256" key="2">
    <source>
        <dbReference type="ARBA" id="ARBA00038157"/>
    </source>
</evidence>
<dbReference type="STRING" id="1182545.A0A072PE07"/>
<evidence type="ECO:0000313" key="5">
    <source>
        <dbReference type="Proteomes" id="UP000027920"/>
    </source>
</evidence>
<accession>A0A072PE07</accession>
<dbReference type="InterPro" id="IPR023210">
    <property type="entry name" value="NADP_OxRdtase_dom"/>
</dbReference>
<dbReference type="RefSeq" id="XP_013260133.1">
    <property type="nucleotide sequence ID" value="XM_013404679.1"/>
</dbReference>
<dbReference type="OrthoDB" id="48988at2759"/>
<protein>
    <recommendedName>
        <fullName evidence="3">NADP-dependent oxidoreductase domain-containing protein</fullName>
    </recommendedName>
</protein>
<sequence>MPQTPKSHPGLVLGAANMGSASDPMCKTTTPEAAAELLTILQSYGYDTVDTARRYPPFAQGTSEELLGSALAILSKRNNTPANPPNIKIDTKVLSNPGDHTIPRITSSIRASLSALQLPKVHTIYAHAPDRSTPFTSAASAFHTAVTTHGQAARWGISNYTLSEVQTLLQICDENNWTRPSVYQGQYSAVARQSEALLIQYLHSQDISFYAFAPGAAGIFGSASRLQLQNAAGDAMRAAYGVDAVRRAAERVKAVAAEKGIKSAHEVAVRWVVWHSMLDAAYGDKVIVGAGSVQQLRETLDGVERGPLEPDVVEVVERVWAEIEIERENPGV</sequence>
<dbReference type="Gene3D" id="3.20.20.100">
    <property type="entry name" value="NADP-dependent oxidoreductase domain"/>
    <property type="match status" value="1"/>
</dbReference>
<proteinExistence type="inferred from homology"/>
<evidence type="ECO:0000259" key="3">
    <source>
        <dbReference type="Pfam" id="PF00248"/>
    </source>
</evidence>
<dbReference type="Pfam" id="PF00248">
    <property type="entry name" value="Aldo_ket_red"/>
    <property type="match status" value="1"/>
</dbReference>
<dbReference type="GO" id="GO:0016491">
    <property type="term" value="F:oxidoreductase activity"/>
    <property type="evidence" value="ECO:0007669"/>
    <property type="project" value="UniProtKB-KW"/>
</dbReference>
<feature type="domain" description="NADP-dependent oxidoreductase" evidence="3">
    <location>
        <begin position="11"/>
        <end position="320"/>
    </location>
</feature>
<name>A0A072PE07_9EURO</name>
<dbReference type="InterPro" id="IPR036812">
    <property type="entry name" value="NAD(P)_OxRdtase_dom_sf"/>
</dbReference>
<dbReference type="PANTHER" id="PTHR43364">
    <property type="entry name" value="NADH-SPECIFIC METHYLGLYOXAL REDUCTASE-RELATED"/>
    <property type="match status" value="1"/>
</dbReference>
<comment type="similarity">
    <text evidence="2">Belongs to the aldo/keto reductase family. Aldo/keto reductase 2 subfamily.</text>
</comment>
<gene>
    <name evidence="4" type="ORF">A1O9_05460</name>
</gene>
<comment type="caution">
    <text evidence="4">The sequence shown here is derived from an EMBL/GenBank/DDBJ whole genome shotgun (WGS) entry which is preliminary data.</text>
</comment>
<dbReference type="Proteomes" id="UP000027920">
    <property type="component" value="Unassembled WGS sequence"/>
</dbReference>
<dbReference type="PANTHER" id="PTHR43364:SF4">
    <property type="entry name" value="NAD(P)-LINKED OXIDOREDUCTASE SUPERFAMILY PROTEIN"/>
    <property type="match status" value="1"/>
</dbReference>
<keyword evidence="5" id="KW-1185">Reference proteome</keyword>
<evidence type="ECO:0000313" key="4">
    <source>
        <dbReference type="EMBL" id="KEF57543.1"/>
    </source>
</evidence>